<evidence type="ECO:0000313" key="6">
    <source>
        <dbReference type="EMBL" id="SDK24991.1"/>
    </source>
</evidence>
<evidence type="ECO:0000256" key="2">
    <source>
        <dbReference type="ARBA" id="ARBA00022630"/>
    </source>
</evidence>
<dbReference type="Gene3D" id="3.30.9.10">
    <property type="entry name" value="D-Amino Acid Oxidase, subunit A, domain 2"/>
    <property type="match status" value="1"/>
</dbReference>
<evidence type="ECO:0000313" key="7">
    <source>
        <dbReference type="Proteomes" id="UP000242700"/>
    </source>
</evidence>
<dbReference type="Gene3D" id="3.50.50.60">
    <property type="entry name" value="FAD/NAD(P)-binding domain"/>
    <property type="match status" value="1"/>
</dbReference>
<dbReference type="GO" id="GO:0008115">
    <property type="term" value="F:sarcosine oxidase activity"/>
    <property type="evidence" value="ECO:0007669"/>
    <property type="project" value="TreeGrafter"/>
</dbReference>
<dbReference type="OrthoDB" id="9794226at2"/>
<sequence>MYDVIIAGGGSMGIAAAYFRAKQGARVLVLDQFEIPNQMGSHHGMTRMLRLNYGHGSSYVPLALDSIKLWRELEAETGRELFRPTGAITIGPADSNFLKETIESAADHGIPHKVMNAKELRAKWRGFNIADDFIGCWDSSAGFLFSEDCITAYKDGAIKFGAEIHENEAVTALKSTEDGVTVETDKGTYQGKKVIVTAGAWLQKLLPEIDLHIQPVRKTISWFKPLEDNIYDGDFPCYVFDTKAHGLIYGFPDFDQHGIKIGSMENDLKCDPDELNRNYGAYNQDEGDVRAFLESYMPQADGELLEGKVCMFTRTPDDDFIIDVHPNDPNIILAGGFSGHGFKFASVIGSILADLSADGFTDKDISFFKLDRFNID</sequence>
<dbReference type="NCBIfam" id="NF008425">
    <property type="entry name" value="PRK11259.1"/>
    <property type="match status" value="1"/>
</dbReference>
<dbReference type="AlphaFoldDB" id="A0A1G9ACM0"/>
<reference evidence="7" key="1">
    <citation type="submission" date="2016-10" db="EMBL/GenBank/DDBJ databases">
        <authorList>
            <person name="Varghese N."/>
            <person name="Submissions S."/>
        </authorList>
    </citation>
    <scope>NUCLEOTIDE SEQUENCE [LARGE SCALE GENOMIC DNA]</scope>
    <source>
        <strain evidence="7">CGMCC 1.8911</strain>
    </source>
</reference>
<dbReference type="RefSeq" id="WP_092597560.1">
    <property type="nucleotide sequence ID" value="NZ_FNFI01000006.1"/>
</dbReference>
<evidence type="ECO:0000256" key="3">
    <source>
        <dbReference type="ARBA" id="ARBA00022827"/>
    </source>
</evidence>
<keyword evidence="2" id="KW-0285">Flavoprotein</keyword>
<dbReference type="InterPro" id="IPR045170">
    <property type="entry name" value="MTOX"/>
</dbReference>
<dbReference type="Pfam" id="PF01266">
    <property type="entry name" value="DAO"/>
    <property type="match status" value="1"/>
</dbReference>
<proteinExistence type="predicted"/>
<evidence type="ECO:0000256" key="4">
    <source>
        <dbReference type="ARBA" id="ARBA00023002"/>
    </source>
</evidence>
<dbReference type="Proteomes" id="UP000242700">
    <property type="component" value="Unassembled WGS sequence"/>
</dbReference>
<evidence type="ECO:0000256" key="1">
    <source>
        <dbReference type="ARBA" id="ARBA00001974"/>
    </source>
</evidence>
<gene>
    <name evidence="6" type="ORF">SAMN05216187_10681</name>
</gene>
<dbReference type="InterPro" id="IPR036188">
    <property type="entry name" value="FAD/NAD-bd_sf"/>
</dbReference>
<keyword evidence="4" id="KW-0560">Oxidoreductase</keyword>
<evidence type="ECO:0000259" key="5">
    <source>
        <dbReference type="Pfam" id="PF01266"/>
    </source>
</evidence>
<dbReference type="PANTHER" id="PTHR10961:SF7">
    <property type="entry name" value="FAD DEPENDENT OXIDOREDUCTASE DOMAIN-CONTAINING PROTEIN"/>
    <property type="match status" value="1"/>
</dbReference>
<dbReference type="SUPFAM" id="SSF54373">
    <property type="entry name" value="FAD-linked reductases, C-terminal domain"/>
    <property type="match status" value="1"/>
</dbReference>
<dbReference type="InterPro" id="IPR006076">
    <property type="entry name" value="FAD-dep_OxRdtase"/>
</dbReference>
<dbReference type="SUPFAM" id="SSF51905">
    <property type="entry name" value="FAD/NAD(P)-binding domain"/>
    <property type="match status" value="1"/>
</dbReference>
<accession>A0A1G9ACM0</accession>
<dbReference type="EMBL" id="FNFI01000006">
    <property type="protein sequence ID" value="SDK24991.1"/>
    <property type="molecule type" value="Genomic_DNA"/>
</dbReference>
<dbReference type="STRING" id="586411.SAMN05216187_10681"/>
<protein>
    <submittedName>
        <fullName evidence="6">N-methyl-L-tryptophan oxidase</fullName>
    </submittedName>
</protein>
<keyword evidence="3" id="KW-0274">FAD</keyword>
<dbReference type="GO" id="GO:0050660">
    <property type="term" value="F:flavin adenine dinucleotide binding"/>
    <property type="evidence" value="ECO:0007669"/>
    <property type="project" value="InterPro"/>
</dbReference>
<comment type="cofactor">
    <cofactor evidence="1">
        <name>FAD</name>
        <dbReference type="ChEBI" id="CHEBI:57692"/>
    </cofactor>
</comment>
<name>A0A1G9ACM0_9STAP</name>
<dbReference type="PANTHER" id="PTHR10961">
    <property type="entry name" value="PEROXISOMAL SARCOSINE OXIDASE"/>
    <property type="match status" value="1"/>
</dbReference>
<organism evidence="6 7">
    <name type="scientific">Jeotgalicoccus aerolatus</name>
    <dbReference type="NCBI Taxonomy" id="709510"/>
    <lineage>
        <taxon>Bacteria</taxon>
        <taxon>Bacillati</taxon>
        <taxon>Bacillota</taxon>
        <taxon>Bacilli</taxon>
        <taxon>Bacillales</taxon>
        <taxon>Staphylococcaceae</taxon>
        <taxon>Jeotgalicoccus</taxon>
    </lineage>
</organism>
<feature type="domain" description="FAD dependent oxidoreductase" evidence="5">
    <location>
        <begin position="3"/>
        <end position="355"/>
    </location>
</feature>